<evidence type="ECO:0000313" key="1">
    <source>
        <dbReference type="EMBL" id="TFE83179.1"/>
    </source>
</evidence>
<comment type="caution">
    <text evidence="1">The sequence shown here is derived from an EMBL/GenBank/DDBJ whole genome shotgun (WGS) entry which is preliminary data.</text>
</comment>
<name>A0A4Y8PTA3_9BACL</name>
<protein>
    <recommendedName>
        <fullName evidence="3">ATP-binding protein</fullName>
    </recommendedName>
</protein>
<accession>A0A4Y8PTA3</accession>
<sequence>MEFNDNEINAEPTKEFFINMLVKDIPLINAIQDLIDNCVDGAIKLRPVGDYSDLYIKLTADSEKFEIEDNCGGFSAHIARNYAFRFGRPEDAPDLPHSVGRFGVGMKRALFKMGKLICIKSICDESKFKLDINIDDWKRKKEWTLEFSELEESKQLQPFGTFIRVSNLNENAAEQFSSSPFITNLIKEVKTSHETVIEKGLQIYINGILLEHVPVELYFSDELKPAYVEEEVNGVNMRIYTGMTKRGTPQEAGWYIYCNGRLLVEADKSELTGWGNGHSLFHNTFAMFRGYIFFDAIKSELLPWNTTKNGIDSDSKLFRYAQQKMLNMMRPVTDFLKKIKDNPYGDDEDSEYEIEMNYTEKLDKMRTQRISTIDITTLKSVFQAPKLKIVRKPLTQKIQYNKPIEEIEKVRSSLNATSLKDLGEKTFEYFYRMECK</sequence>
<dbReference type="Pfam" id="PF13589">
    <property type="entry name" value="HATPase_c_3"/>
    <property type="match status" value="1"/>
</dbReference>
<dbReference type="SUPFAM" id="SSF55874">
    <property type="entry name" value="ATPase domain of HSP90 chaperone/DNA topoisomerase II/histidine kinase"/>
    <property type="match status" value="1"/>
</dbReference>
<dbReference type="EMBL" id="MYFO01000055">
    <property type="protein sequence ID" value="TFE83179.1"/>
    <property type="molecule type" value="Genomic_DNA"/>
</dbReference>
<dbReference type="RefSeq" id="WP_134757405.1">
    <property type="nucleotide sequence ID" value="NZ_MYFO02000023.1"/>
</dbReference>
<organism evidence="1 2">
    <name type="scientific">Paenibacillus athensensis</name>
    <dbReference type="NCBI Taxonomy" id="1967502"/>
    <lineage>
        <taxon>Bacteria</taxon>
        <taxon>Bacillati</taxon>
        <taxon>Bacillota</taxon>
        <taxon>Bacilli</taxon>
        <taxon>Bacillales</taxon>
        <taxon>Paenibacillaceae</taxon>
        <taxon>Paenibacillus</taxon>
    </lineage>
</organism>
<dbReference type="AlphaFoldDB" id="A0A4Y8PTA3"/>
<dbReference type="OrthoDB" id="9813438at2"/>
<evidence type="ECO:0000313" key="2">
    <source>
        <dbReference type="Proteomes" id="UP000298246"/>
    </source>
</evidence>
<evidence type="ECO:0008006" key="3">
    <source>
        <dbReference type="Google" id="ProtNLM"/>
    </source>
</evidence>
<proteinExistence type="predicted"/>
<dbReference type="Proteomes" id="UP000298246">
    <property type="component" value="Unassembled WGS sequence"/>
</dbReference>
<reference evidence="1 2" key="1">
    <citation type="submission" date="2017-03" db="EMBL/GenBank/DDBJ databases">
        <title>Isolation of Levoglucosan Utilizing Bacteria.</title>
        <authorList>
            <person name="Arya A.S."/>
        </authorList>
    </citation>
    <scope>NUCLEOTIDE SEQUENCE [LARGE SCALE GENOMIC DNA]</scope>
    <source>
        <strain evidence="1 2">MEC069</strain>
    </source>
</reference>
<keyword evidence="2" id="KW-1185">Reference proteome</keyword>
<gene>
    <name evidence="1" type="ORF">B5M42_23590</name>
</gene>
<dbReference type="InterPro" id="IPR036890">
    <property type="entry name" value="HATPase_C_sf"/>
</dbReference>
<dbReference type="Gene3D" id="3.30.565.10">
    <property type="entry name" value="Histidine kinase-like ATPase, C-terminal domain"/>
    <property type="match status" value="1"/>
</dbReference>